<dbReference type="PANTHER" id="PTHR42815:SF2">
    <property type="entry name" value="FAD-BINDING, PUTATIVE (AFU_ORTHOLOGUE AFUA_6G07600)-RELATED"/>
    <property type="match status" value="1"/>
</dbReference>
<protein>
    <submittedName>
        <fullName evidence="2">Pyridoxamine 5''-phosphate oxidase</fullName>
    </submittedName>
</protein>
<organism evidence="2 3">
    <name type="scientific">Mycolicibacterium tokaiense</name>
    <dbReference type="NCBI Taxonomy" id="39695"/>
    <lineage>
        <taxon>Bacteria</taxon>
        <taxon>Bacillati</taxon>
        <taxon>Actinomycetota</taxon>
        <taxon>Actinomycetes</taxon>
        <taxon>Mycobacteriales</taxon>
        <taxon>Mycobacteriaceae</taxon>
        <taxon>Mycolicibacterium</taxon>
    </lineage>
</organism>
<gene>
    <name evidence="2" type="ORF">NCTC10821_03582</name>
</gene>
<evidence type="ECO:0000259" key="1">
    <source>
        <dbReference type="Pfam" id="PF01243"/>
    </source>
</evidence>
<dbReference type="Gene3D" id="2.30.110.10">
    <property type="entry name" value="Electron Transport, Fmn-binding Protein, Chain A"/>
    <property type="match status" value="1"/>
</dbReference>
<dbReference type="Pfam" id="PF01243">
    <property type="entry name" value="PNPOx_N"/>
    <property type="match status" value="1"/>
</dbReference>
<evidence type="ECO:0000313" key="3">
    <source>
        <dbReference type="Proteomes" id="UP000254978"/>
    </source>
</evidence>
<reference evidence="2 3" key="1">
    <citation type="submission" date="2018-06" db="EMBL/GenBank/DDBJ databases">
        <authorList>
            <consortium name="Pathogen Informatics"/>
            <person name="Doyle S."/>
        </authorList>
    </citation>
    <scope>NUCLEOTIDE SEQUENCE [LARGE SCALE GENOMIC DNA]</scope>
    <source>
        <strain evidence="2 3">NCTC10821</strain>
    </source>
</reference>
<keyword evidence="3" id="KW-1185">Reference proteome</keyword>
<name>A0A378THL6_9MYCO</name>
<dbReference type="InterPro" id="IPR012349">
    <property type="entry name" value="Split_barrel_FMN-bd"/>
</dbReference>
<evidence type="ECO:0000313" key="2">
    <source>
        <dbReference type="EMBL" id="STZ60044.1"/>
    </source>
</evidence>
<feature type="domain" description="Pyridoxamine 5'-phosphate oxidase N-terminal" evidence="1">
    <location>
        <begin position="165"/>
        <end position="269"/>
    </location>
</feature>
<dbReference type="SUPFAM" id="SSF50475">
    <property type="entry name" value="FMN-binding split barrel"/>
    <property type="match status" value="2"/>
</dbReference>
<dbReference type="EMBL" id="UGQT01000001">
    <property type="protein sequence ID" value="STZ60044.1"/>
    <property type="molecule type" value="Genomic_DNA"/>
</dbReference>
<dbReference type="AlphaFoldDB" id="A0A378THL6"/>
<dbReference type="InterPro" id="IPR011576">
    <property type="entry name" value="Pyridox_Oxase_N"/>
</dbReference>
<dbReference type="Proteomes" id="UP000254978">
    <property type="component" value="Unassembled WGS sequence"/>
</dbReference>
<dbReference type="RefSeq" id="WP_232067749.1">
    <property type="nucleotide sequence ID" value="NZ_AP022600.1"/>
</dbReference>
<sequence>MKWGFHEGELAAQRAAGVSLQAQRLEGMLAPADLSGGAQKFLSLRSYAVLTGRDHDGVLWASPLAAPPGFLDARGDVLQIATTPRTSDPLHGLPADQPVGLIVIDFATRRRIRVNGTLTDAGEDRLVVRVDQAYGNCPQHIHPHDLAAAVAAGRSGGAPHRAGALTPQAQALVAASDTFFLGTTHPSRGSDASHRGGPPAFVQVSSPTRLWWPDYPGNNMFNSFGNLQVDDEAALLFTDYPTGATVQMSGTAQVVWSPQRRVEFTVRQVVDGLSAHQPA</sequence>
<accession>A0A378THL6</accession>
<dbReference type="PANTHER" id="PTHR42815">
    <property type="entry name" value="FAD-BINDING, PUTATIVE (AFU_ORTHOLOGUE AFUA_6G07600)-RELATED"/>
    <property type="match status" value="1"/>
</dbReference>
<proteinExistence type="predicted"/>